<dbReference type="AlphaFoldDB" id="A0AAD7FIY0"/>
<evidence type="ECO:0000256" key="1">
    <source>
        <dbReference type="ARBA" id="ARBA00004141"/>
    </source>
</evidence>
<dbReference type="InterPro" id="IPR035952">
    <property type="entry name" value="Rhomboid-like_sf"/>
</dbReference>
<dbReference type="Gene3D" id="1.20.1540.10">
    <property type="entry name" value="Rhomboid-like"/>
    <property type="match status" value="1"/>
</dbReference>
<dbReference type="Proteomes" id="UP001221142">
    <property type="component" value="Unassembled WGS sequence"/>
</dbReference>
<evidence type="ECO:0000256" key="5">
    <source>
        <dbReference type="ARBA" id="ARBA00022989"/>
    </source>
</evidence>
<name>A0AAD7FIY0_9AGAR</name>
<dbReference type="Pfam" id="PF01694">
    <property type="entry name" value="Rhomboid"/>
    <property type="match status" value="1"/>
</dbReference>
<keyword evidence="4" id="KW-0378">Hydrolase</keyword>
<keyword evidence="6 7" id="KW-0472">Membrane</keyword>
<proteinExistence type="inferred from homology"/>
<comment type="caution">
    <text evidence="9">The sequence shown here is derived from an EMBL/GenBank/DDBJ whole genome shotgun (WGS) entry which is preliminary data.</text>
</comment>
<keyword evidence="5 7" id="KW-1133">Transmembrane helix</keyword>
<evidence type="ECO:0000313" key="10">
    <source>
        <dbReference type="Proteomes" id="UP001221142"/>
    </source>
</evidence>
<dbReference type="PANTHER" id="PTHR43731">
    <property type="entry name" value="RHOMBOID PROTEASE"/>
    <property type="match status" value="1"/>
</dbReference>
<evidence type="ECO:0000259" key="8">
    <source>
        <dbReference type="Pfam" id="PF01694"/>
    </source>
</evidence>
<protein>
    <recommendedName>
        <fullName evidence="8">Peptidase S54 rhomboid domain-containing protein</fullName>
    </recommendedName>
</protein>
<accession>A0AAD7FIY0</accession>
<evidence type="ECO:0000256" key="3">
    <source>
        <dbReference type="ARBA" id="ARBA00022692"/>
    </source>
</evidence>
<dbReference type="GO" id="GO:0016020">
    <property type="term" value="C:membrane"/>
    <property type="evidence" value="ECO:0007669"/>
    <property type="project" value="UniProtKB-SubCell"/>
</dbReference>
<gene>
    <name evidence="9" type="ORF">FB45DRAFT_925016</name>
</gene>
<evidence type="ECO:0000256" key="2">
    <source>
        <dbReference type="ARBA" id="ARBA00009045"/>
    </source>
</evidence>
<dbReference type="GO" id="GO:0004252">
    <property type="term" value="F:serine-type endopeptidase activity"/>
    <property type="evidence" value="ECO:0007669"/>
    <property type="project" value="InterPro"/>
</dbReference>
<dbReference type="PANTHER" id="PTHR43731:SF14">
    <property type="entry name" value="PRESENILIN-ASSOCIATED RHOMBOID-LIKE PROTEIN, MITOCHONDRIAL"/>
    <property type="match status" value="1"/>
</dbReference>
<keyword evidence="10" id="KW-1185">Reference proteome</keyword>
<dbReference type="EMBL" id="JARKIF010000014">
    <property type="protein sequence ID" value="KAJ7623239.1"/>
    <property type="molecule type" value="Genomic_DNA"/>
</dbReference>
<feature type="transmembrane region" description="Helical" evidence="7">
    <location>
        <begin position="364"/>
        <end position="383"/>
    </location>
</feature>
<evidence type="ECO:0000256" key="4">
    <source>
        <dbReference type="ARBA" id="ARBA00022801"/>
    </source>
</evidence>
<organism evidence="9 10">
    <name type="scientific">Roridomyces roridus</name>
    <dbReference type="NCBI Taxonomy" id="1738132"/>
    <lineage>
        <taxon>Eukaryota</taxon>
        <taxon>Fungi</taxon>
        <taxon>Dikarya</taxon>
        <taxon>Basidiomycota</taxon>
        <taxon>Agaricomycotina</taxon>
        <taxon>Agaricomycetes</taxon>
        <taxon>Agaricomycetidae</taxon>
        <taxon>Agaricales</taxon>
        <taxon>Marasmiineae</taxon>
        <taxon>Mycenaceae</taxon>
        <taxon>Roridomyces</taxon>
    </lineage>
</organism>
<evidence type="ECO:0000256" key="7">
    <source>
        <dbReference type="SAM" id="Phobius"/>
    </source>
</evidence>
<feature type="transmembrane region" description="Helical" evidence="7">
    <location>
        <begin position="261"/>
        <end position="283"/>
    </location>
</feature>
<dbReference type="GO" id="GO:0006465">
    <property type="term" value="P:signal peptide processing"/>
    <property type="evidence" value="ECO:0007669"/>
    <property type="project" value="TreeGrafter"/>
</dbReference>
<dbReference type="InterPro" id="IPR022764">
    <property type="entry name" value="Peptidase_S54_rhomboid_dom"/>
</dbReference>
<feature type="domain" description="Peptidase S54 rhomboid" evidence="8">
    <location>
        <begin position="212"/>
        <end position="383"/>
    </location>
</feature>
<comment type="similarity">
    <text evidence="2">Belongs to the peptidase S54 family.</text>
</comment>
<dbReference type="InterPro" id="IPR050925">
    <property type="entry name" value="Rhomboid_protease_S54"/>
</dbReference>
<reference evidence="9" key="1">
    <citation type="submission" date="2023-03" db="EMBL/GenBank/DDBJ databases">
        <title>Massive genome expansion in bonnet fungi (Mycena s.s.) driven by repeated elements and novel gene families across ecological guilds.</title>
        <authorList>
            <consortium name="Lawrence Berkeley National Laboratory"/>
            <person name="Harder C.B."/>
            <person name="Miyauchi S."/>
            <person name="Viragh M."/>
            <person name="Kuo A."/>
            <person name="Thoen E."/>
            <person name="Andreopoulos B."/>
            <person name="Lu D."/>
            <person name="Skrede I."/>
            <person name="Drula E."/>
            <person name="Henrissat B."/>
            <person name="Morin E."/>
            <person name="Kohler A."/>
            <person name="Barry K."/>
            <person name="LaButti K."/>
            <person name="Morin E."/>
            <person name="Salamov A."/>
            <person name="Lipzen A."/>
            <person name="Mereny Z."/>
            <person name="Hegedus B."/>
            <person name="Baldrian P."/>
            <person name="Stursova M."/>
            <person name="Weitz H."/>
            <person name="Taylor A."/>
            <person name="Grigoriev I.V."/>
            <person name="Nagy L.G."/>
            <person name="Martin F."/>
            <person name="Kauserud H."/>
        </authorList>
    </citation>
    <scope>NUCLEOTIDE SEQUENCE</scope>
    <source>
        <strain evidence="9">9284</strain>
    </source>
</reference>
<evidence type="ECO:0000313" key="9">
    <source>
        <dbReference type="EMBL" id="KAJ7623239.1"/>
    </source>
</evidence>
<dbReference type="SUPFAM" id="SSF144091">
    <property type="entry name" value="Rhomboid-like"/>
    <property type="match status" value="1"/>
</dbReference>
<sequence>MLRSRLFSSSLRPQCRLLFSTPVGLSRHHARPKTKIAPPPKVVPPPKVEAETPDLLNTDSAFEPPPGEAVFSSRNQIIFVGLVSSGVYLWAAARTNADTEAWAARVAPYNPLARVNTRAIMEARLERLVKTLRNWGMVVVEATQSLSDIPRTTIRQAYGKVASRFANASDAQRTCYYICALNGAVFLAWRVPGLGRFMHNNFVHHPLSGRSTTLLTSVFSHSTFFHLLFNSMALTSFGYSAGKFLERRQADGSSARLESNVAYHFFAFFVAAGLCASLASHVVRVGTQRLLFPTLSKAAQDAARIRGGSLGASGAIYATVTLTAMANPDTYVTPIFLNWPIPIQYGVGGMMMLDLVGLLRGWRMFDHVAHLGGAVFGIMYYYVGPRIWDSCRDVAAYFNGKNPPQKY</sequence>
<evidence type="ECO:0000256" key="6">
    <source>
        <dbReference type="ARBA" id="ARBA00023136"/>
    </source>
</evidence>
<keyword evidence="3 7" id="KW-0812">Transmembrane</keyword>
<comment type="subcellular location">
    <subcellularLocation>
        <location evidence="1">Membrane</location>
        <topology evidence="1">Multi-pass membrane protein</topology>
    </subcellularLocation>
</comment>